<proteinExistence type="predicted"/>
<dbReference type="HOGENOM" id="CLU_1097249_0_0_6"/>
<evidence type="ECO:0000313" key="2">
    <source>
        <dbReference type="Proteomes" id="UP000001485"/>
    </source>
</evidence>
<reference evidence="1 2" key="2">
    <citation type="journal article" date="2012" name="J. Bacteriol.">
        <title>Genome Sequence of Edwardsiella ictaluri 93-146, a Strain Associated with a Natural Channel Catfish Outbreak of Enteric Septicemia of Catfish.</title>
        <authorList>
            <person name="Williams M.L."/>
            <person name="Gillaspy A.F."/>
            <person name="Dyer D.W."/>
            <person name="Thune R.L."/>
            <person name="Waldbieser G.C."/>
            <person name="Schuster S.C."/>
            <person name="Gipson J."/>
            <person name="Zaitshik J."/>
            <person name="Landry C."/>
            <person name="Banes M.M."/>
            <person name="Lawrence M.L."/>
        </authorList>
    </citation>
    <scope>NUCLEOTIDE SEQUENCE [LARGE SCALE GENOMIC DNA]</scope>
    <source>
        <strain evidence="1 2">93-146</strain>
    </source>
</reference>
<name>C5BFR0_EDWI9</name>
<evidence type="ECO:0000313" key="1">
    <source>
        <dbReference type="EMBL" id="ACR69337.1"/>
    </source>
</evidence>
<dbReference type="STRING" id="67780.B6E78_03370"/>
<dbReference type="KEGG" id="eic:NT01EI_2162"/>
<gene>
    <name evidence="1" type="ordered locus">NT01EI_2162</name>
</gene>
<reference evidence="2" key="1">
    <citation type="submission" date="2009-03" db="EMBL/GenBank/DDBJ databases">
        <title>Complete genome sequence of Edwardsiella ictaluri 93-146.</title>
        <authorList>
            <person name="Williams M.L."/>
            <person name="Gillaspy A.F."/>
            <person name="Dyer D.W."/>
            <person name="Thune R.L."/>
            <person name="Waldbieser G.C."/>
            <person name="Schuster S.C."/>
            <person name="Gipson J."/>
            <person name="Zaitshik J."/>
            <person name="Landry C."/>
            <person name="Lawrence M.L."/>
        </authorList>
    </citation>
    <scope>NUCLEOTIDE SEQUENCE [LARGE SCALE GENOMIC DNA]</scope>
    <source>
        <strain evidence="2">93-146</strain>
    </source>
</reference>
<accession>C5BFR0</accession>
<dbReference type="Proteomes" id="UP000001485">
    <property type="component" value="Chromosome"/>
</dbReference>
<sequence length="253" mass="28391">MVSSFPCSGEIDFLTINPLPYRRRLGLAQRQAQCRTHYYPDVFNMLFIISKYTGATFQQIEKISDVAISRLAAIQQLTIAFPEAICQRFPYLLPSSLQGSDFMTSRFCSPDRPAVAPAALCTYTPHQSTSCHSCLMSGRRAVEKTLLQECADMRLAPACYDNRSAGRFGYLAKSPYRGAVNRPIAEVRVGHIDEIYIALPMIARKRIHHFQLPAVRDHSPGLYRSRSLFLCYPSLPATEIGNIQAISIFSSPF</sequence>
<organism evidence="1 2">
    <name type="scientific">Edwardsiella ictaluri (strain 93-146)</name>
    <dbReference type="NCBI Taxonomy" id="634503"/>
    <lineage>
        <taxon>Bacteria</taxon>
        <taxon>Pseudomonadati</taxon>
        <taxon>Pseudomonadota</taxon>
        <taxon>Gammaproteobacteria</taxon>
        <taxon>Enterobacterales</taxon>
        <taxon>Hafniaceae</taxon>
        <taxon>Edwardsiella</taxon>
    </lineage>
</organism>
<dbReference type="Pfam" id="PF13727">
    <property type="entry name" value="CoA_binding_3"/>
    <property type="match status" value="1"/>
</dbReference>
<dbReference type="EMBL" id="CP001600">
    <property type="protein sequence ID" value="ACR69337.1"/>
    <property type="molecule type" value="Genomic_DNA"/>
</dbReference>
<dbReference type="AlphaFoldDB" id="C5BFR0"/>
<protein>
    <submittedName>
        <fullName evidence="1">Uncharacterized protein</fullName>
    </submittedName>
</protein>